<keyword evidence="2" id="KW-0645">Protease</keyword>
<dbReference type="InterPro" id="IPR000642">
    <property type="entry name" value="Peptidase_M41"/>
</dbReference>
<evidence type="ECO:0000313" key="2">
    <source>
        <dbReference type="EMBL" id="SHG97243.1"/>
    </source>
</evidence>
<dbReference type="Gene3D" id="3.40.50.300">
    <property type="entry name" value="P-loop containing nucleotide triphosphate hydrolases"/>
    <property type="match status" value="1"/>
</dbReference>
<proteinExistence type="predicted"/>
<sequence>MDKAIHYTQMETTVLHKDLIDKRQKLQTIANTLKERFIGLDNVIDEMIATVMPWYLFPEAQLRPTVINLWGLTGSGKTALVQALVELLNHQKLYSHIDMGEFESDSAKWMKKILTDDLAFFHDKPAIICLDEFQFARTLDADDKELGKDKLRVVWDLLDTGKIEYTPNYGSFYLFRAESGLRRLERALKSDVQLEQGKVVSGKDTFLKIFEGFYFDDGDAPMTADYFTSEDFIDGMYYLFDNDEYSKEYIRQRIKAGSLAELLAFVFEGMESRSATKTLDLSRAFIFVLGNLDEAYAMSRNMNPDINADEFHEQTGKITIAHIKRALRKRFRAEQIARLGNNHVIYKSFNSAQFRQLIQQELSRVGDFIQQKFGWKITFDDSVVNVVYAEGVFPAQGTRPVLTTVKNLIESRISNLAVSILEYQWSVHEIVWAFHDTHFVYTLKDHQGETVSSLSDKARLKLENLRKSVDPELQAHTAVHEAGHAVLAALTLRIVPSVVVSRTASEAEGFCLVNFPKGPVTRETLKKDIVITLGGYVAERIVFGEEMTCSGVSADIEEASSLANKAVRQYAMGSDPIFLAVENTLNEDAFFLSERYATEAIKIIRDGENEAEKILLRNKLLLLKMAEYLTKHSKMEEALIAEYVMKYGKESWLESEGLIKKDQYYRFNTVMEEQLRALESNEAETVMEELIAEVTRG</sequence>
<evidence type="ECO:0000313" key="3">
    <source>
        <dbReference type="Proteomes" id="UP000184212"/>
    </source>
</evidence>
<dbReference type="GO" id="GO:0051301">
    <property type="term" value="P:cell division"/>
    <property type="evidence" value="ECO:0007669"/>
    <property type="project" value="UniProtKB-KW"/>
</dbReference>
<dbReference type="PANTHER" id="PTHR23076:SF97">
    <property type="entry name" value="ATP-DEPENDENT ZINC METALLOPROTEASE YME1L1"/>
    <property type="match status" value="1"/>
</dbReference>
<dbReference type="STRING" id="947013.SAMN04488109_2695"/>
<evidence type="ECO:0000259" key="1">
    <source>
        <dbReference type="Pfam" id="PF01434"/>
    </source>
</evidence>
<protein>
    <submittedName>
        <fullName evidence="2">Cell division protease FtsH</fullName>
    </submittedName>
</protein>
<accession>A0A1M5P7P9</accession>
<keyword evidence="3" id="KW-1185">Reference proteome</keyword>
<dbReference type="PANTHER" id="PTHR23076">
    <property type="entry name" value="METALLOPROTEASE M41 FTSH"/>
    <property type="match status" value="1"/>
</dbReference>
<dbReference type="GO" id="GO:0004222">
    <property type="term" value="F:metalloendopeptidase activity"/>
    <property type="evidence" value="ECO:0007669"/>
    <property type="project" value="InterPro"/>
</dbReference>
<dbReference type="GO" id="GO:0006508">
    <property type="term" value="P:proteolysis"/>
    <property type="evidence" value="ECO:0007669"/>
    <property type="project" value="UniProtKB-KW"/>
</dbReference>
<dbReference type="EMBL" id="FQWQ01000001">
    <property type="protein sequence ID" value="SHG97243.1"/>
    <property type="molecule type" value="Genomic_DNA"/>
</dbReference>
<dbReference type="GO" id="GO:0005524">
    <property type="term" value="F:ATP binding"/>
    <property type="evidence" value="ECO:0007669"/>
    <property type="project" value="InterPro"/>
</dbReference>
<dbReference type="AlphaFoldDB" id="A0A1M5P7P9"/>
<dbReference type="InterPro" id="IPR037219">
    <property type="entry name" value="Peptidase_M41-like"/>
</dbReference>
<dbReference type="InterPro" id="IPR027417">
    <property type="entry name" value="P-loop_NTPase"/>
</dbReference>
<dbReference type="SUPFAM" id="SSF140990">
    <property type="entry name" value="FtsH protease domain-like"/>
    <property type="match status" value="1"/>
</dbReference>
<keyword evidence="2" id="KW-0378">Hydrolase</keyword>
<dbReference type="GO" id="GO:0004176">
    <property type="term" value="F:ATP-dependent peptidase activity"/>
    <property type="evidence" value="ECO:0007669"/>
    <property type="project" value="InterPro"/>
</dbReference>
<reference evidence="2 3" key="1">
    <citation type="submission" date="2016-11" db="EMBL/GenBank/DDBJ databases">
        <authorList>
            <person name="Jaros S."/>
            <person name="Januszkiewicz K."/>
            <person name="Wedrychowicz H."/>
        </authorList>
    </citation>
    <scope>NUCLEOTIDE SEQUENCE [LARGE SCALE GENOMIC DNA]</scope>
    <source>
        <strain evidence="2 3">DSM 24574</strain>
    </source>
</reference>
<keyword evidence="2" id="KW-0131">Cell cycle</keyword>
<name>A0A1M5P7P9_9BACT</name>
<dbReference type="Gene3D" id="1.20.58.760">
    <property type="entry name" value="Peptidase M41"/>
    <property type="match status" value="1"/>
</dbReference>
<gene>
    <name evidence="2" type="ORF">SAMN04488109_2695</name>
</gene>
<keyword evidence="2" id="KW-0132">Cell division</keyword>
<dbReference type="Pfam" id="PF01434">
    <property type="entry name" value="Peptidase_M41"/>
    <property type="match status" value="1"/>
</dbReference>
<dbReference type="Proteomes" id="UP000184212">
    <property type="component" value="Unassembled WGS sequence"/>
</dbReference>
<dbReference type="SUPFAM" id="SSF52540">
    <property type="entry name" value="P-loop containing nucleoside triphosphate hydrolases"/>
    <property type="match status" value="1"/>
</dbReference>
<feature type="domain" description="Peptidase M41" evidence="1">
    <location>
        <begin position="470"/>
        <end position="636"/>
    </location>
</feature>
<dbReference type="OrthoDB" id="5619382at2"/>
<organism evidence="2 3">
    <name type="scientific">Chryseolinea serpens</name>
    <dbReference type="NCBI Taxonomy" id="947013"/>
    <lineage>
        <taxon>Bacteria</taxon>
        <taxon>Pseudomonadati</taxon>
        <taxon>Bacteroidota</taxon>
        <taxon>Cytophagia</taxon>
        <taxon>Cytophagales</taxon>
        <taxon>Fulvivirgaceae</taxon>
        <taxon>Chryseolinea</taxon>
    </lineage>
</organism>